<protein>
    <submittedName>
        <fullName evidence="4">Fatty acid metabolism regulator protein</fullName>
    </submittedName>
</protein>
<dbReference type="PATRIC" id="fig|1353534.3.peg.8"/>
<feature type="domain" description="HTH tetR-type" evidence="3">
    <location>
        <begin position="15"/>
        <end position="75"/>
    </location>
</feature>
<dbReference type="EMBL" id="LROS01000001">
    <property type="protein sequence ID" value="OBR97089.1"/>
    <property type="molecule type" value="Genomic_DNA"/>
</dbReference>
<dbReference type="InterPro" id="IPR036271">
    <property type="entry name" value="Tet_transcr_reg_TetR-rel_C_sf"/>
</dbReference>
<dbReference type="Pfam" id="PF00440">
    <property type="entry name" value="TetR_N"/>
    <property type="match status" value="1"/>
</dbReference>
<comment type="caution">
    <text evidence="4">The sequence shown here is derived from an EMBL/GenBank/DDBJ whole genome shotgun (WGS) entry which is preliminary data.</text>
</comment>
<name>A0A1A6B423_9CLOT</name>
<reference evidence="4 5" key="1">
    <citation type="journal article" date="2012" name="Front. Microbiol.">
        <title>Draft Genome Sequence of the Virulent Strain 01-B526 of the Fish Pathogen Aeromonas salmonicida.</title>
        <authorList>
            <person name="Charette S.J."/>
            <person name="Brochu F."/>
            <person name="Boyle B."/>
            <person name="Filion G."/>
            <person name="Tanaka K.H."/>
            <person name="Derome N."/>
        </authorList>
    </citation>
    <scope>NUCLEOTIDE SEQUENCE [LARGE SCALE GENOMIC DNA]</scope>
    <source>
        <strain evidence="4 5">P11</strain>
    </source>
</reference>
<evidence type="ECO:0000313" key="4">
    <source>
        <dbReference type="EMBL" id="OBR97089.1"/>
    </source>
</evidence>
<accession>A0A1A6B423</accession>
<dbReference type="RefSeq" id="WP_065076483.1">
    <property type="nucleotide sequence ID" value="NZ_LROS01000001.1"/>
</dbReference>
<organism evidence="4 5">
    <name type="scientific">Clostridium ragsdalei P11</name>
    <dbReference type="NCBI Taxonomy" id="1353534"/>
    <lineage>
        <taxon>Bacteria</taxon>
        <taxon>Bacillati</taxon>
        <taxon>Bacillota</taxon>
        <taxon>Clostridia</taxon>
        <taxon>Eubacteriales</taxon>
        <taxon>Clostridiaceae</taxon>
        <taxon>Clostridium</taxon>
    </lineage>
</organism>
<dbReference type="AlphaFoldDB" id="A0A1A6B423"/>
<keyword evidence="1 2" id="KW-0238">DNA-binding</keyword>
<dbReference type="PROSITE" id="PS50977">
    <property type="entry name" value="HTH_TETR_2"/>
    <property type="match status" value="1"/>
</dbReference>
<evidence type="ECO:0000256" key="1">
    <source>
        <dbReference type="ARBA" id="ARBA00023125"/>
    </source>
</evidence>
<dbReference type="InterPro" id="IPR001647">
    <property type="entry name" value="HTH_TetR"/>
</dbReference>
<dbReference type="Gene3D" id="1.10.10.60">
    <property type="entry name" value="Homeodomain-like"/>
    <property type="match status" value="1"/>
</dbReference>
<dbReference type="Gene3D" id="1.10.357.10">
    <property type="entry name" value="Tetracycline Repressor, domain 2"/>
    <property type="match status" value="1"/>
</dbReference>
<dbReference type="Proteomes" id="UP000093954">
    <property type="component" value="Unassembled WGS sequence"/>
</dbReference>
<dbReference type="PANTHER" id="PTHR43479">
    <property type="entry name" value="ACREF/ENVCD OPERON REPRESSOR-RELATED"/>
    <property type="match status" value="1"/>
</dbReference>
<keyword evidence="5" id="KW-1185">Reference proteome</keyword>
<dbReference type="InterPro" id="IPR050624">
    <property type="entry name" value="HTH-type_Tx_Regulator"/>
</dbReference>
<evidence type="ECO:0000259" key="3">
    <source>
        <dbReference type="PROSITE" id="PS50977"/>
    </source>
</evidence>
<sequence length="211" mass="24565">MNSKKQMTSRQLQAIERKQQLLDSAKNLFAKNGYYNTSVRSITQSIGMADGLIYHYFPKGKLEILHTIIREGCEVLSEHVNKIIAGIDDKMTLNEVMVYFCKEARNTFQLDNELIIIMFREKDLLGTETRELLLKTFAKIWSAVNAFLKKRAQFGEIRQLDFGMATHQLMSTVASTVIMKYLVDSERQEHNDDTYIERLIEFTTHSWKKLD</sequence>
<dbReference type="SUPFAM" id="SSF46689">
    <property type="entry name" value="Homeodomain-like"/>
    <property type="match status" value="1"/>
</dbReference>
<feature type="DNA-binding region" description="H-T-H motif" evidence="2">
    <location>
        <begin position="38"/>
        <end position="57"/>
    </location>
</feature>
<dbReference type="GO" id="GO:0003677">
    <property type="term" value="F:DNA binding"/>
    <property type="evidence" value="ECO:0007669"/>
    <property type="project" value="UniProtKB-UniRule"/>
</dbReference>
<evidence type="ECO:0000256" key="2">
    <source>
        <dbReference type="PROSITE-ProRule" id="PRU00335"/>
    </source>
</evidence>
<dbReference type="SUPFAM" id="SSF48498">
    <property type="entry name" value="Tetracyclin repressor-like, C-terminal domain"/>
    <property type="match status" value="1"/>
</dbReference>
<evidence type="ECO:0000313" key="5">
    <source>
        <dbReference type="Proteomes" id="UP000093954"/>
    </source>
</evidence>
<dbReference type="InterPro" id="IPR009057">
    <property type="entry name" value="Homeodomain-like_sf"/>
</dbReference>
<gene>
    <name evidence="4" type="primary">fadR_1</name>
    <name evidence="4" type="ORF">CLRAG_00080</name>
</gene>
<proteinExistence type="predicted"/>
<dbReference type="PANTHER" id="PTHR43479:SF11">
    <property type="entry name" value="ACREF_ENVCD OPERON REPRESSOR-RELATED"/>
    <property type="match status" value="1"/>
</dbReference>